<dbReference type="RefSeq" id="WP_111468273.1">
    <property type="nucleotide sequence ID" value="NZ_QLIX01000002.1"/>
</dbReference>
<evidence type="ECO:0000259" key="3">
    <source>
        <dbReference type="Pfam" id="PF19305"/>
    </source>
</evidence>
<accession>A0A327MIU2</accession>
<evidence type="ECO:0000256" key="1">
    <source>
        <dbReference type="ARBA" id="ARBA00006174"/>
    </source>
</evidence>
<dbReference type="InterPro" id="IPR036148">
    <property type="entry name" value="MmgE/PrpD_sf"/>
</dbReference>
<evidence type="ECO:0000313" key="5">
    <source>
        <dbReference type="Proteomes" id="UP000249065"/>
    </source>
</evidence>
<protein>
    <submittedName>
        <fullName evidence="4">MmgE/PrpD family protein</fullName>
    </submittedName>
</protein>
<dbReference type="InterPro" id="IPR005656">
    <property type="entry name" value="MmgE_PrpD"/>
</dbReference>
<dbReference type="Proteomes" id="UP000249065">
    <property type="component" value="Unassembled WGS sequence"/>
</dbReference>
<dbReference type="InterPro" id="IPR042188">
    <property type="entry name" value="MmgE/PrpD_sf_2"/>
</dbReference>
<dbReference type="EMBL" id="QLIX01000002">
    <property type="protein sequence ID" value="RAI60088.1"/>
    <property type="molecule type" value="Genomic_DNA"/>
</dbReference>
<dbReference type="PANTHER" id="PTHR16943">
    <property type="entry name" value="2-METHYLCITRATE DEHYDRATASE-RELATED"/>
    <property type="match status" value="1"/>
</dbReference>
<sequence length="445" mass="45600">MPDPTATEALGRFVAASRWEELPPALRHEAKRALLNHIGCALGVARDPAVRGALRVMRGLGGRVEATVFGQGARLDVMGAAFVNAVAGNLLDYDDTHLDTVIHPAAPVAPPALALAEQRGLSGAAALHALLLGGEVACRIGLAVSPGHYDRGWHITSTCGTFGAAATAAKLLGLDAAQVAAAIGIASSEAAGTVENLPTAAKNVGVGNAARQGILAALFAAEGWEAAAQAIEGRLGWARAAGDAADPAAIAAGLGERWEIARNTYKPYPAGIVFHAVIDACLELRARPGLVPEAIDSVTVAGDALLLARGDRPVRNARDARVSIHHAAALGLLRGRASVAEFEAAAVEDPALAAFRARVRAVRDETLPRGAARVTLRLLDGRSAEATVLTPRGSEARPLSDAELEAKFRENAALGGFADRAAAQIAAIWALDAAPDVAGLMALLA</sequence>
<dbReference type="GO" id="GO:0016829">
    <property type="term" value="F:lyase activity"/>
    <property type="evidence" value="ECO:0007669"/>
    <property type="project" value="InterPro"/>
</dbReference>
<name>A0A327MIU2_9PROT</name>
<evidence type="ECO:0000313" key="4">
    <source>
        <dbReference type="EMBL" id="RAI60088.1"/>
    </source>
</evidence>
<dbReference type="AlphaFoldDB" id="A0A327MIU2"/>
<keyword evidence="5" id="KW-1185">Reference proteome</keyword>
<reference evidence="5" key="1">
    <citation type="submission" date="2018-06" db="EMBL/GenBank/DDBJ databases">
        <authorList>
            <person name="Khan S.A."/>
        </authorList>
    </citation>
    <scope>NUCLEOTIDE SEQUENCE [LARGE SCALE GENOMIC DNA]</scope>
    <source>
        <strain evidence="5">DB-1506</strain>
    </source>
</reference>
<dbReference type="PANTHER" id="PTHR16943:SF8">
    <property type="entry name" value="2-METHYLCITRATE DEHYDRATASE"/>
    <property type="match status" value="1"/>
</dbReference>
<dbReference type="Gene3D" id="3.30.1330.120">
    <property type="entry name" value="2-methylcitrate dehydratase PrpD"/>
    <property type="match status" value="1"/>
</dbReference>
<dbReference type="OrthoDB" id="9795089at2"/>
<comment type="similarity">
    <text evidence="1">Belongs to the PrpD family.</text>
</comment>
<dbReference type="Gene3D" id="1.10.4100.10">
    <property type="entry name" value="2-methylcitrate dehydratase PrpD"/>
    <property type="match status" value="1"/>
</dbReference>
<gene>
    <name evidence="4" type="ORF">DOO78_03065</name>
</gene>
<evidence type="ECO:0000259" key="2">
    <source>
        <dbReference type="Pfam" id="PF03972"/>
    </source>
</evidence>
<dbReference type="Pfam" id="PF19305">
    <property type="entry name" value="MmgE_PrpD_C"/>
    <property type="match status" value="1"/>
</dbReference>
<dbReference type="SUPFAM" id="SSF103378">
    <property type="entry name" value="2-methylcitrate dehydratase PrpD"/>
    <property type="match status" value="1"/>
</dbReference>
<dbReference type="Pfam" id="PF03972">
    <property type="entry name" value="MmgE_PrpD_N"/>
    <property type="match status" value="1"/>
</dbReference>
<organism evidence="4 5">
    <name type="scientific">Roseicella frigidaeris</name>
    <dbReference type="NCBI Taxonomy" id="2230885"/>
    <lineage>
        <taxon>Bacteria</taxon>
        <taxon>Pseudomonadati</taxon>
        <taxon>Pseudomonadota</taxon>
        <taxon>Alphaproteobacteria</taxon>
        <taxon>Acetobacterales</taxon>
        <taxon>Roseomonadaceae</taxon>
        <taxon>Roseicella</taxon>
    </lineage>
</organism>
<dbReference type="InterPro" id="IPR045337">
    <property type="entry name" value="MmgE_PrpD_C"/>
</dbReference>
<feature type="domain" description="MmgE/PrpD N-terminal" evidence="2">
    <location>
        <begin position="9"/>
        <end position="246"/>
    </location>
</feature>
<dbReference type="InterPro" id="IPR045336">
    <property type="entry name" value="MmgE_PrpD_N"/>
</dbReference>
<feature type="domain" description="MmgE/PrpD C-terminal" evidence="3">
    <location>
        <begin position="268"/>
        <end position="431"/>
    </location>
</feature>
<dbReference type="InterPro" id="IPR042183">
    <property type="entry name" value="MmgE/PrpD_sf_1"/>
</dbReference>
<comment type="caution">
    <text evidence="4">The sequence shown here is derived from an EMBL/GenBank/DDBJ whole genome shotgun (WGS) entry which is preliminary data.</text>
</comment>
<proteinExistence type="inferred from homology"/>